<dbReference type="OrthoDB" id="9812350at2"/>
<accession>A0A290QGM2</accession>
<comment type="subcellular location">
    <subcellularLocation>
        <location evidence="1">Membrane</location>
        <topology evidence="1">Single-pass membrane protein</topology>
    </subcellularLocation>
</comment>
<keyword evidence="8" id="KW-1185">Reference proteome</keyword>
<dbReference type="InterPro" id="IPR011990">
    <property type="entry name" value="TPR-like_helical_dom_sf"/>
</dbReference>
<dbReference type="PANTHER" id="PTHR11102:SF160">
    <property type="entry name" value="ERAD-ASSOCIATED E3 UBIQUITIN-PROTEIN LIGASE COMPONENT HRD3"/>
    <property type="match status" value="1"/>
</dbReference>
<dbReference type="SMART" id="SM00671">
    <property type="entry name" value="SEL1"/>
    <property type="match status" value="12"/>
</dbReference>
<reference evidence="7 8" key="1">
    <citation type="submission" date="2017-09" db="EMBL/GenBank/DDBJ databases">
        <title>Complete genome sequence of Verrucomicrobial strain HZ-65, isolated from freshwater.</title>
        <authorList>
            <person name="Choi A."/>
        </authorList>
    </citation>
    <scope>NUCLEOTIDE SEQUENCE [LARGE SCALE GENOMIC DNA]</scope>
    <source>
        <strain evidence="7 8">HZ-65</strain>
    </source>
</reference>
<dbReference type="InterPro" id="IPR050767">
    <property type="entry name" value="Sel1_AlgK"/>
</dbReference>
<evidence type="ECO:0000256" key="2">
    <source>
        <dbReference type="ARBA" id="ARBA00022692"/>
    </source>
</evidence>
<name>A0A290QGM2_9BACT</name>
<evidence type="ECO:0000313" key="8">
    <source>
        <dbReference type="Proteomes" id="UP000217265"/>
    </source>
</evidence>
<organism evidence="7 8">
    <name type="scientific">Nibricoccus aquaticus</name>
    <dbReference type="NCBI Taxonomy" id="2576891"/>
    <lineage>
        <taxon>Bacteria</taxon>
        <taxon>Pseudomonadati</taxon>
        <taxon>Verrucomicrobiota</taxon>
        <taxon>Opitutia</taxon>
        <taxon>Opitutales</taxon>
        <taxon>Opitutaceae</taxon>
        <taxon>Nibricoccus</taxon>
    </lineage>
</organism>
<dbReference type="KEGG" id="vbh:CMV30_11230"/>
<dbReference type="Pfam" id="PF03544">
    <property type="entry name" value="TonB_C"/>
    <property type="match status" value="1"/>
</dbReference>
<keyword evidence="5" id="KW-0732">Signal</keyword>
<dbReference type="GO" id="GO:0016020">
    <property type="term" value="C:membrane"/>
    <property type="evidence" value="ECO:0007669"/>
    <property type="project" value="UniProtKB-SubCell"/>
</dbReference>
<dbReference type="NCBIfam" id="TIGR01352">
    <property type="entry name" value="tonB_Cterm"/>
    <property type="match status" value="1"/>
</dbReference>
<feature type="signal peptide" evidence="5">
    <location>
        <begin position="1"/>
        <end position="21"/>
    </location>
</feature>
<dbReference type="Pfam" id="PF08238">
    <property type="entry name" value="Sel1"/>
    <property type="match status" value="13"/>
</dbReference>
<proteinExistence type="predicted"/>
<dbReference type="Gene3D" id="1.25.40.10">
    <property type="entry name" value="Tetratricopeptide repeat domain"/>
    <property type="match status" value="5"/>
</dbReference>
<dbReference type="Gene3D" id="3.30.1150.10">
    <property type="match status" value="1"/>
</dbReference>
<evidence type="ECO:0000256" key="3">
    <source>
        <dbReference type="ARBA" id="ARBA00022989"/>
    </source>
</evidence>
<evidence type="ECO:0000313" key="7">
    <source>
        <dbReference type="EMBL" id="ATC64478.1"/>
    </source>
</evidence>
<keyword evidence="2" id="KW-0812">Transmembrane</keyword>
<sequence length="818" mass="89874">MAQLPRALIACASLSCIGLFASSETPAPIAAPPQTTVSTTLHEIESLLKNSDPVEACIRLQSLADQGDTSALFALGYLQEMGAGLALDEDQSLHSMTQAAERGNKTAAGYLAWKFEYGFLTKRDLQKAARFLALAGDARFSTAPIPEDWLGLSGRTFIPKLARAFLWLGDAASEGDRIAQFNLAQYYFDGRCSAPDFRLHIRLLRQSADKNFGPAALKLSLYYRHGLLTEKDAAQARHYLHIAAEAGVPRAMYALSEELLESDSKDTAEGLRWLELAAIKKHPAACLDFGRRLRGGDGIPKDERRALEVFQSVVDAEDSTTIDEVAYAYEYGRGTAPDLAHARTLYEKSAARGSAWAKYRLGMIALENPVDGKTDHATAIRWLEAAARDEQSSAMVQLGAIYQNGIGVPADPATAFMWYERAAREGRIEAQKTVAWYLLNGTGIERDDEEAFTWHSLAAKQGDLQAGVYLAWYYLEGRGVEKSIPAALDQVLGVLDKNPPGQIREEIFGLLYTTPVASQAEMRALLLDRWAALAGKSETAEERLLVDLLINGPDWLRDPAAAIARLQHRCDEKNLWAMETLTLAYVQHHYVPHDYKASYALAQQAAALPGKATAAALGFHQAVGFACEADEPAGLALLEAAAPESGFANYLLAQFHALGFATPENLPKARQYLLRSAELNFQLACSLLHRSGHDPDKAVQQFGARSAFPAFDEALFANKLATHLTTRTDSGATPFWQPPPIYPSRMRILDQNGEAVVRFELTVEGRTQNIQIIKATHPEFATAAIKTVEQWRFLPSMTGGKPVQIRMQIPLIFNLREQ</sequence>
<feature type="chain" id="PRO_5012606386" description="TonB C-terminal domain-containing protein" evidence="5">
    <location>
        <begin position="22"/>
        <end position="818"/>
    </location>
</feature>
<dbReference type="GO" id="GO:0055085">
    <property type="term" value="P:transmembrane transport"/>
    <property type="evidence" value="ECO:0007669"/>
    <property type="project" value="InterPro"/>
</dbReference>
<evidence type="ECO:0000256" key="4">
    <source>
        <dbReference type="ARBA" id="ARBA00023136"/>
    </source>
</evidence>
<dbReference type="InterPro" id="IPR037682">
    <property type="entry name" value="TonB_C"/>
</dbReference>
<evidence type="ECO:0000256" key="5">
    <source>
        <dbReference type="SAM" id="SignalP"/>
    </source>
</evidence>
<evidence type="ECO:0000259" key="6">
    <source>
        <dbReference type="PROSITE" id="PS52015"/>
    </source>
</evidence>
<gene>
    <name evidence="7" type="ORF">CMV30_11230</name>
</gene>
<dbReference type="SUPFAM" id="SSF74653">
    <property type="entry name" value="TolA/TonB C-terminal domain"/>
    <property type="match status" value="1"/>
</dbReference>
<keyword evidence="4" id="KW-0472">Membrane</keyword>
<dbReference type="InterPro" id="IPR006260">
    <property type="entry name" value="TonB/TolA_C"/>
</dbReference>
<feature type="domain" description="TonB C-terminal" evidence="6">
    <location>
        <begin position="727"/>
        <end position="818"/>
    </location>
</feature>
<dbReference type="SUPFAM" id="SSF81901">
    <property type="entry name" value="HCP-like"/>
    <property type="match status" value="4"/>
</dbReference>
<keyword evidence="3" id="KW-1133">Transmembrane helix</keyword>
<protein>
    <recommendedName>
        <fullName evidence="6">TonB C-terminal domain-containing protein</fullName>
    </recommendedName>
</protein>
<evidence type="ECO:0000256" key="1">
    <source>
        <dbReference type="ARBA" id="ARBA00004167"/>
    </source>
</evidence>
<dbReference type="PANTHER" id="PTHR11102">
    <property type="entry name" value="SEL-1-LIKE PROTEIN"/>
    <property type="match status" value="1"/>
</dbReference>
<dbReference type="InterPro" id="IPR006597">
    <property type="entry name" value="Sel1-like"/>
</dbReference>
<dbReference type="EMBL" id="CP023344">
    <property type="protein sequence ID" value="ATC64478.1"/>
    <property type="molecule type" value="Genomic_DNA"/>
</dbReference>
<dbReference type="Proteomes" id="UP000217265">
    <property type="component" value="Chromosome"/>
</dbReference>
<dbReference type="AlphaFoldDB" id="A0A290QGM2"/>
<dbReference type="RefSeq" id="WP_096056110.1">
    <property type="nucleotide sequence ID" value="NZ_CP023344.1"/>
</dbReference>
<dbReference type="PROSITE" id="PS52015">
    <property type="entry name" value="TONB_CTD"/>
    <property type="match status" value="1"/>
</dbReference>